<dbReference type="Proteomes" id="UP000707138">
    <property type="component" value="Unassembled WGS sequence"/>
</dbReference>
<dbReference type="RefSeq" id="WP_205087603.1">
    <property type="nucleotide sequence ID" value="NZ_JACJLA010000005.1"/>
</dbReference>
<dbReference type="Pfam" id="PF02562">
    <property type="entry name" value="PhoH"/>
    <property type="match status" value="1"/>
</dbReference>
<keyword evidence="3" id="KW-0963">Cytoplasm</keyword>
<comment type="subcellular location">
    <subcellularLocation>
        <location evidence="1">Cytoplasm</location>
    </subcellularLocation>
</comment>
<reference evidence="8 9" key="1">
    <citation type="journal article" date="2021" name="Sci. Rep.">
        <title>The distribution of antibiotic resistance genes in chicken gut microbiota commensals.</title>
        <authorList>
            <person name="Juricova H."/>
            <person name="Matiasovicova J."/>
            <person name="Kubasova T."/>
            <person name="Cejkova D."/>
            <person name="Rychlik I."/>
        </authorList>
    </citation>
    <scope>NUCLEOTIDE SEQUENCE [LARGE SCALE GENOMIC DNA]</scope>
    <source>
        <strain evidence="8 9">An537</strain>
    </source>
</reference>
<dbReference type="PANTHER" id="PTHR30473">
    <property type="entry name" value="PROTEIN PHOH"/>
    <property type="match status" value="1"/>
</dbReference>
<sequence>MSERIFTFPKYEWAAPILGYQDKHLKLLVEEFPCHVVSRGDTLQLTGDEAVLDQFVRVLEELVFLYKESGQVAEQQVKMAATMVKKGKADTVHAMFDDTLNVTMKGRTITPKTEGQKFYVDSIRRNTITFGIGPAGTGKTFLAVTLAAFYLKNREVEKIILTRPAVEAGEKLGYLPGDLQEKVDPYLRPLYDALHDMFGVEQVQRFMMRGIIEVAPLAYMRGRTLENAFVILDEAQNTTPEQMKMFLTRLGNGSKMVVNGDKTQIDLPDRVESGLNQAEHVLRHVPGIKMVYFSEQDVVRHDLVGKIVKAYEAYNEGKDREKQ</sequence>
<keyword evidence="9" id="KW-1185">Reference proteome</keyword>
<name>A0ABS2GE57_9FIRM</name>
<evidence type="ECO:0000313" key="9">
    <source>
        <dbReference type="Proteomes" id="UP000707138"/>
    </source>
</evidence>
<gene>
    <name evidence="8" type="ORF">H6A01_03730</name>
</gene>
<evidence type="ECO:0000256" key="6">
    <source>
        <dbReference type="ARBA" id="ARBA00039970"/>
    </source>
</evidence>
<protein>
    <recommendedName>
        <fullName evidence="6">PhoH-like protein</fullName>
    </recommendedName>
</protein>
<evidence type="ECO:0000256" key="1">
    <source>
        <dbReference type="ARBA" id="ARBA00004496"/>
    </source>
</evidence>
<dbReference type="PANTHER" id="PTHR30473:SF1">
    <property type="entry name" value="PHOH-LIKE PROTEIN"/>
    <property type="match status" value="1"/>
</dbReference>
<keyword evidence="5" id="KW-0067">ATP-binding</keyword>
<comment type="similarity">
    <text evidence="2">Belongs to the PhoH family.</text>
</comment>
<evidence type="ECO:0000256" key="4">
    <source>
        <dbReference type="ARBA" id="ARBA00022741"/>
    </source>
</evidence>
<evidence type="ECO:0000256" key="5">
    <source>
        <dbReference type="ARBA" id="ARBA00022840"/>
    </source>
</evidence>
<dbReference type="InterPro" id="IPR027417">
    <property type="entry name" value="P-loop_NTPase"/>
</dbReference>
<organism evidence="8 9">
    <name type="scientific">Veillonella magna</name>
    <dbReference type="NCBI Taxonomy" id="464322"/>
    <lineage>
        <taxon>Bacteria</taxon>
        <taxon>Bacillati</taxon>
        <taxon>Bacillota</taxon>
        <taxon>Negativicutes</taxon>
        <taxon>Veillonellales</taxon>
        <taxon>Veillonellaceae</taxon>
        <taxon>Veillonella</taxon>
    </lineage>
</organism>
<keyword evidence="4" id="KW-0547">Nucleotide-binding</keyword>
<dbReference type="SUPFAM" id="SSF52540">
    <property type="entry name" value="P-loop containing nucleoside triphosphate hydrolases"/>
    <property type="match status" value="1"/>
</dbReference>
<dbReference type="EMBL" id="JACJLA010000005">
    <property type="protein sequence ID" value="MBM6912441.1"/>
    <property type="molecule type" value="Genomic_DNA"/>
</dbReference>
<accession>A0ABS2GE57</accession>
<evidence type="ECO:0000259" key="7">
    <source>
        <dbReference type="Pfam" id="PF02562"/>
    </source>
</evidence>
<feature type="domain" description="PhoH-like protein" evidence="7">
    <location>
        <begin position="109"/>
        <end position="312"/>
    </location>
</feature>
<dbReference type="Gene3D" id="3.40.50.300">
    <property type="entry name" value="P-loop containing nucleotide triphosphate hydrolases"/>
    <property type="match status" value="1"/>
</dbReference>
<proteinExistence type="inferred from homology"/>
<evidence type="ECO:0000313" key="8">
    <source>
        <dbReference type="EMBL" id="MBM6912441.1"/>
    </source>
</evidence>
<evidence type="ECO:0000256" key="3">
    <source>
        <dbReference type="ARBA" id="ARBA00022490"/>
    </source>
</evidence>
<dbReference type="InterPro" id="IPR003714">
    <property type="entry name" value="PhoH"/>
</dbReference>
<evidence type="ECO:0000256" key="2">
    <source>
        <dbReference type="ARBA" id="ARBA00010393"/>
    </source>
</evidence>
<dbReference type="InterPro" id="IPR051451">
    <property type="entry name" value="PhoH2-like"/>
</dbReference>
<comment type="caution">
    <text evidence="8">The sequence shown here is derived from an EMBL/GenBank/DDBJ whole genome shotgun (WGS) entry which is preliminary data.</text>
</comment>